<dbReference type="EMBL" id="PRLP01000017">
    <property type="protein sequence ID" value="PPC78262.1"/>
    <property type="molecule type" value="Genomic_DNA"/>
</dbReference>
<keyword evidence="1" id="KW-0732">Signal</keyword>
<evidence type="ECO:0008006" key="4">
    <source>
        <dbReference type="Google" id="ProtNLM"/>
    </source>
</evidence>
<dbReference type="Proteomes" id="UP000238196">
    <property type="component" value="Unassembled WGS sequence"/>
</dbReference>
<evidence type="ECO:0000313" key="2">
    <source>
        <dbReference type="EMBL" id="PPC78262.1"/>
    </source>
</evidence>
<protein>
    <recommendedName>
        <fullName evidence="4">Lipoprotein</fullName>
    </recommendedName>
</protein>
<reference evidence="2 3" key="1">
    <citation type="submission" date="2018-02" db="EMBL/GenBank/DDBJ databases">
        <title>novel marine gammaproteobacteria from coastal saline agro ecosystem.</title>
        <authorList>
            <person name="Krishnan R."/>
            <person name="Ramesh Kumar N."/>
        </authorList>
    </citation>
    <scope>NUCLEOTIDE SEQUENCE [LARGE SCALE GENOMIC DNA]</scope>
    <source>
        <strain evidence="2 3">228</strain>
    </source>
</reference>
<proteinExistence type="predicted"/>
<sequence>MKSYLSLTLIALLPAVGCAAEPSALDQQIGWLHGQCLAIRADGLPSGSTIRLVLLDEPQTMGSGTVEAAAADGSQCFALMDDRRKVNQAVGYHFYTVATTSPVELAIGMVTDKQAPELDLNKAHFSYCSTGEGVQFSVWPAEAHQGKPLWQGYYYTGYDTEADCPEQ</sequence>
<accession>A0A2S5KUD8</accession>
<feature type="chain" id="PRO_5015577491" description="Lipoprotein" evidence="1">
    <location>
        <begin position="20"/>
        <end position="167"/>
    </location>
</feature>
<evidence type="ECO:0000313" key="3">
    <source>
        <dbReference type="Proteomes" id="UP000238196"/>
    </source>
</evidence>
<organism evidence="2 3">
    <name type="scientific">Proteobacteria bacterium 228</name>
    <dbReference type="NCBI Taxonomy" id="2083153"/>
    <lineage>
        <taxon>Bacteria</taxon>
        <taxon>Pseudomonadati</taxon>
        <taxon>Pseudomonadota</taxon>
    </lineage>
</organism>
<dbReference type="OrthoDB" id="6064994at2"/>
<comment type="caution">
    <text evidence="2">The sequence shown here is derived from an EMBL/GenBank/DDBJ whole genome shotgun (WGS) entry which is preliminary data.</text>
</comment>
<evidence type="ECO:0000256" key="1">
    <source>
        <dbReference type="SAM" id="SignalP"/>
    </source>
</evidence>
<dbReference type="AlphaFoldDB" id="A0A2S5KUD8"/>
<gene>
    <name evidence="2" type="ORF">C4K68_06410</name>
</gene>
<feature type="signal peptide" evidence="1">
    <location>
        <begin position="1"/>
        <end position="19"/>
    </location>
</feature>
<name>A0A2S5KUD8_9PROT</name>